<feature type="transmembrane region" description="Helical" evidence="8">
    <location>
        <begin position="167"/>
        <end position="192"/>
    </location>
</feature>
<feature type="transmembrane region" description="Helical" evidence="8">
    <location>
        <begin position="480"/>
        <end position="500"/>
    </location>
</feature>
<evidence type="ECO:0000256" key="8">
    <source>
        <dbReference type="SAM" id="Phobius"/>
    </source>
</evidence>
<evidence type="ECO:0000259" key="9">
    <source>
        <dbReference type="Pfam" id="PF00361"/>
    </source>
</evidence>
<evidence type="ECO:0000313" key="11">
    <source>
        <dbReference type="Proteomes" id="UP000298324"/>
    </source>
</evidence>
<dbReference type="InterPro" id="IPR003918">
    <property type="entry name" value="NADH_UbQ_OxRdtase"/>
</dbReference>
<sequence>MYLFTCLWLAFAILLIGSFLCLISRRHEVTGPLALVSMVAAGLLTVFVSVEVFLNGPVTASIDSLAIAGFPAVPVFTIDRLSALFLGMIGALSTASVLYTQGYLPHIKREDPRRYYFPFLLFILGMMAVVTVADLFYFLLFWEFMTLTSYFLVVYQRDNKKNLEAGFLYFFVTHVTSAGLILVVILFGGWSGSMAFTAMPEVYRQLATANPVMLNVIIGLLVVCFATKAGIYPLGFWFPEAHPAAPAGTSAMLSGVMNKVAVYGLLRLTYWMLPASDMTTSWGLVIATAGVVSMIVGNLRTLSEKDAKRLVAQSTIGQMGYVWLGLGVSFMFLATNPWLSLLGMVGALYHVINDSCFKSLLFLNAGSIEYTSGQRDLNKVSGLIKLIPLTTAAALVGSLAIAGVPPLNGFMSKWMLYQAAVAGGKTWPVLMLYGVVAVFISTVSLAGYIKFFGSAFLGPLPASLEKGHNVPLSMRCTEGCLAVGCLVLGIIPAWPLALAAGSLDGSSLAAVAGNSSLLAFAPWGAVKVNLAGVLGQVAPLIILFGLAVGCLVAYGIYRLAAAPVRPAELWNCGELEPQAEVLYRADSFYLPFREHFAALYRSWPWPSLRLPNLAVWLDLDRLYLPLGNQFVKFSRWISRIHTGGPRWYLLWQVAGLVVVLAAVFLVIRG</sequence>
<reference evidence="10 11" key="1">
    <citation type="journal article" date="2018" name="Environ. Microbiol.">
        <title>Novel energy conservation strategies and behaviour of Pelotomaculum schinkii driving syntrophic propionate catabolism.</title>
        <authorList>
            <person name="Hidalgo-Ahumada C.A.P."/>
            <person name="Nobu M.K."/>
            <person name="Narihiro T."/>
            <person name="Tamaki H."/>
            <person name="Liu W.T."/>
            <person name="Kamagata Y."/>
            <person name="Stams A.J.M."/>
            <person name="Imachi H."/>
            <person name="Sousa D.Z."/>
        </authorList>
    </citation>
    <scope>NUCLEOTIDE SEQUENCE [LARGE SCALE GENOMIC DNA]</scope>
    <source>
        <strain evidence="10 11">HH</strain>
    </source>
</reference>
<feature type="transmembrane region" description="Helical" evidence="8">
    <location>
        <begin position="250"/>
        <end position="273"/>
    </location>
</feature>
<evidence type="ECO:0000256" key="3">
    <source>
        <dbReference type="ARBA" id="ARBA00022692"/>
    </source>
</evidence>
<accession>A0A4Y7RH73</accession>
<keyword evidence="2" id="KW-1003">Cell membrane</keyword>
<proteinExistence type="predicted"/>
<dbReference type="PANTHER" id="PTHR42682">
    <property type="entry name" value="HYDROGENASE-4 COMPONENT F"/>
    <property type="match status" value="1"/>
</dbReference>
<dbReference type="Proteomes" id="UP000298324">
    <property type="component" value="Unassembled WGS sequence"/>
</dbReference>
<dbReference type="PANTHER" id="PTHR42682:SF3">
    <property type="entry name" value="FORMATE HYDROGENLYASE SUBUNIT 3-RELATED"/>
    <property type="match status" value="1"/>
</dbReference>
<organism evidence="10 11">
    <name type="scientific">Pelotomaculum schinkii</name>
    <dbReference type="NCBI Taxonomy" id="78350"/>
    <lineage>
        <taxon>Bacteria</taxon>
        <taxon>Bacillati</taxon>
        <taxon>Bacillota</taxon>
        <taxon>Clostridia</taxon>
        <taxon>Eubacteriales</taxon>
        <taxon>Desulfotomaculaceae</taxon>
        <taxon>Pelotomaculum</taxon>
    </lineage>
</organism>
<dbReference type="InterPro" id="IPR052175">
    <property type="entry name" value="ComplexI-like_HydComp"/>
</dbReference>
<feature type="transmembrane region" description="Helical" evidence="8">
    <location>
        <begin position="139"/>
        <end position="155"/>
    </location>
</feature>
<keyword evidence="6 8" id="KW-0472">Membrane</keyword>
<feature type="transmembrane region" description="Helical" evidence="8">
    <location>
        <begin position="506"/>
        <end position="525"/>
    </location>
</feature>
<keyword evidence="11" id="KW-1185">Reference proteome</keyword>
<evidence type="ECO:0000256" key="1">
    <source>
        <dbReference type="ARBA" id="ARBA00004651"/>
    </source>
</evidence>
<feature type="transmembrane region" description="Helical" evidence="8">
    <location>
        <begin position="84"/>
        <end position="104"/>
    </location>
</feature>
<feature type="transmembrane region" description="Helical" evidence="8">
    <location>
        <begin position="386"/>
        <end position="407"/>
    </location>
</feature>
<name>A0A4Y7RH73_9FIRM</name>
<feature type="transmembrane region" description="Helical" evidence="8">
    <location>
        <begin position="116"/>
        <end position="133"/>
    </location>
</feature>
<dbReference type="PRINTS" id="PR01437">
    <property type="entry name" value="NUOXDRDTASE4"/>
</dbReference>
<gene>
    <name evidence="10" type="primary">hyfB</name>
    <name evidence="10" type="ORF">Psch_01655</name>
</gene>
<dbReference type="GO" id="GO:0008137">
    <property type="term" value="F:NADH dehydrogenase (ubiquinone) activity"/>
    <property type="evidence" value="ECO:0007669"/>
    <property type="project" value="InterPro"/>
</dbReference>
<dbReference type="InterPro" id="IPR001750">
    <property type="entry name" value="ND/Mrp_TM"/>
</dbReference>
<evidence type="ECO:0000256" key="6">
    <source>
        <dbReference type="ARBA" id="ARBA00023136"/>
    </source>
</evidence>
<dbReference type="GO" id="GO:0016491">
    <property type="term" value="F:oxidoreductase activity"/>
    <property type="evidence" value="ECO:0007669"/>
    <property type="project" value="UniProtKB-KW"/>
</dbReference>
<feature type="transmembrane region" description="Helical" evidence="8">
    <location>
        <begin position="537"/>
        <end position="557"/>
    </location>
</feature>
<dbReference type="GO" id="GO:0042773">
    <property type="term" value="P:ATP synthesis coupled electron transport"/>
    <property type="evidence" value="ECO:0007669"/>
    <property type="project" value="InterPro"/>
</dbReference>
<feature type="transmembrane region" description="Helical" evidence="8">
    <location>
        <begin position="648"/>
        <end position="667"/>
    </location>
</feature>
<dbReference type="GO" id="GO:0005886">
    <property type="term" value="C:plasma membrane"/>
    <property type="evidence" value="ECO:0007669"/>
    <property type="project" value="UniProtKB-SubCell"/>
</dbReference>
<feature type="domain" description="NADH:quinone oxidoreductase/Mrp antiporter transmembrane" evidence="9">
    <location>
        <begin position="134"/>
        <end position="440"/>
    </location>
</feature>
<dbReference type="EMBL" id="QFGA01000001">
    <property type="protein sequence ID" value="TEB08100.1"/>
    <property type="molecule type" value="Genomic_DNA"/>
</dbReference>
<feature type="transmembrane region" description="Helical" evidence="8">
    <location>
        <begin position="427"/>
        <end position="449"/>
    </location>
</feature>
<comment type="subcellular location">
    <subcellularLocation>
        <location evidence="1">Cell membrane</location>
        <topology evidence="1">Multi-pass membrane protein</topology>
    </subcellularLocation>
    <subcellularLocation>
        <location evidence="7">Membrane</location>
        <topology evidence="7">Multi-pass membrane protein</topology>
    </subcellularLocation>
</comment>
<feature type="transmembrane region" description="Helical" evidence="8">
    <location>
        <begin position="279"/>
        <end position="299"/>
    </location>
</feature>
<keyword evidence="5 10" id="KW-0560">Oxidoreductase</keyword>
<feature type="transmembrane region" description="Helical" evidence="8">
    <location>
        <begin position="320"/>
        <end position="341"/>
    </location>
</feature>
<dbReference type="RefSeq" id="WP_190239827.1">
    <property type="nucleotide sequence ID" value="NZ_QFGA01000001.1"/>
</dbReference>
<dbReference type="AlphaFoldDB" id="A0A4Y7RH73"/>
<evidence type="ECO:0000313" key="10">
    <source>
        <dbReference type="EMBL" id="TEB08100.1"/>
    </source>
</evidence>
<evidence type="ECO:0000256" key="2">
    <source>
        <dbReference type="ARBA" id="ARBA00022475"/>
    </source>
</evidence>
<comment type="caution">
    <text evidence="10">The sequence shown here is derived from an EMBL/GenBank/DDBJ whole genome shotgun (WGS) entry which is preliminary data.</text>
</comment>
<keyword evidence="4 8" id="KW-1133">Transmembrane helix</keyword>
<evidence type="ECO:0000256" key="5">
    <source>
        <dbReference type="ARBA" id="ARBA00023002"/>
    </source>
</evidence>
<keyword evidence="3 7" id="KW-0812">Transmembrane</keyword>
<evidence type="ECO:0000256" key="4">
    <source>
        <dbReference type="ARBA" id="ARBA00022989"/>
    </source>
</evidence>
<dbReference type="Pfam" id="PF00361">
    <property type="entry name" value="Proton_antipo_M"/>
    <property type="match status" value="1"/>
</dbReference>
<evidence type="ECO:0000256" key="7">
    <source>
        <dbReference type="RuleBase" id="RU000320"/>
    </source>
</evidence>
<feature type="transmembrane region" description="Helical" evidence="8">
    <location>
        <begin position="212"/>
        <end position="238"/>
    </location>
</feature>
<dbReference type="EC" id="1.-.-.-" evidence="10"/>
<protein>
    <submittedName>
        <fullName evidence="10">Hydrogenase-4 component B</fullName>
        <ecNumber evidence="10">1.-.-.-</ecNumber>
    </submittedName>
</protein>
<feature type="transmembrane region" description="Helical" evidence="8">
    <location>
        <begin position="31"/>
        <end position="54"/>
    </location>
</feature>